<gene>
    <name evidence="2" type="ORF">NIE36_03215</name>
    <name evidence="1" type="ORF">OSB80_03220</name>
</gene>
<evidence type="ECO:0000313" key="2">
    <source>
        <dbReference type="EMBL" id="MDQ6406223.1"/>
    </source>
</evidence>
<comment type="caution">
    <text evidence="2">The sequence shown here is derived from an EMBL/GenBank/DDBJ whole genome shotgun (WGS) entry which is preliminary data.</text>
</comment>
<accession>A0AAP5EL40</accession>
<reference evidence="2" key="1">
    <citation type="submission" date="2022-06" db="EMBL/GenBank/DDBJ databases">
        <title>PHB producers.</title>
        <authorList>
            <person name="Besaury L."/>
        </authorList>
    </citation>
    <scope>NUCLEOTIDE SEQUENCE</scope>
    <source>
        <strain evidence="2 3">SEWS6</strain>
    </source>
</reference>
<dbReference type="AlphaFoldDB" id="A0AAP5EL40"/>
<evidence type="ECO:0000313" key="4">
    <source>
        <dbReference type="Proteomes" id="UP001242288"/>
    </source>
</evidence>
<organism evidence="2 4">
    <name type="scientific">Paraburkholderia madseniana</name>
    <dbReference type="NCBI Taxonomy" id="2599607"/>
    <lineage>
        <taxon>Bacteria</taxon>
        <taxon>Pseudomonadati</taxon>
        <taxon>Pseudomonadota</taxon>
        <taxon>Betaproteobacteria</taxon>
        <taxon>Burkholderiales</taxon>
        <taxon>Burkholderiaceae</taxon>
        <taxon>Paraburkholderia</taxon>
    </lineage>
</organism>
<dbReference type="RefSeq" id="WP_266256592.1">
    <property type="nucleotide sequence ID" value="NZ_JAMXWF010000002.1"/>
</dbReference>
<dbReference type="EMBL" id="JAPKHW010000002">
    <property type="protein sequence ID" value="MCX4144390.1"/>
    <property type="molecule type" value="Genomic_DNA"/>
</dbReference>
<evidence type="ECO:0000313" key="3">
    <source>
        <dbReference type="Proteomes" id="UP001209412"/>
    </source>
</evidence>
<name>A0AAP5EL40_9BURK</name>
<dbReference type="EMBL" id="JAMXWF010000002">
    <property type="protein sequence ID" value="MDQ6406223.1"/>
    <property type="molecule type" value="Genomic_DNA"/>
</dbReference>
<sequence length="148" mass="15688">MNQVLLDNISEELWGGGLNYCVFLKTYTVAAANLHQSAELISAALGEGTIVVDVAEVGVESVVETVKSSLLYAGDNSAGPSKEALESEVLAGMVGELLSELRLLMAKATSVEAFAFEAGHPFYPVFWDFAFIFRSASNATIFIGASSD</sequence>
<dbReference type="Proteomes" id="UP001242288">
    <property type="component" value="Unassembled WGS sequence"/>
</dbReference>
<keyword evidence="3" id="KW-1185">Reference proteome</keyword>
<evidence type="ECO:0000313" key="1">
    <source>
        <dbReference type="EMBL" id="MCX4144390.1"/>
    </source>
</evidence>
<proteinExistence type="predicted"/>
<dbReference type="Proteomes" id="UP001209412">
    <property type="component" value="Unassembled WGS sequence"/>
</dbReference>
<protein>
    <submittedName>
        <fullName evidence="2">Uncharacterized protein</fullName>
    </submittedName>
</protein>